<dbReference type="Gene3D" id="2.60.40.1080">
    <property type="match status" value="1"/>
</dbReference>
<evidence type="ECO:0000259" key="1">
    <source>
        <dbReference type="Pfam" id="PF02368"/>
    </source>
</evidence>
<dbReference type="EMBL" id="BK016084">
    <property type="protein sequence ID" value="DAF93340.1"/>
    <property type="molecule type" value="Genomic_DNA"/>
</dbReference>
<proteinExistence type="predicted"/>
<organism evidence="2">
    <name type="scientific">Podoviridae sp. ctnuR9</name>
    <dbReference type="NCBI Taxonomy" id="2825276"/>
    <lineage>
        <taxon>Viruses</taxon>
        <taxon>Duplodnaviria</taxon>
        <taxon>Heunggongvirae</taxon>
        <taxon>Uroviricota</taxon>
        <taxon>Caudoviricetes</taxon>
    </lineage>
</organism>
<dbReference type="Pfam" id="PF25622">
    <property type="entry name" value="Phi29_MCP"/>
    <property type="match status" value="1"/>
</dbReference>
<name>A0A8S5UFZ0_9CAUD</name>
<reference evidence="2" key="1">
    <citation type="journal article" date="2021" name="Proc. Natl. Acad. Sci. U.S.A.">
        <title>A Catalog of Tens of Thousands of Viruses from Human Metagenomes Reveals Hidden Associations with Chronic Diseases.</title>
        <authorList>
            <person name="Tisza M.J."/>
            <person name="Buck C.B."/>
        </authorList>
    </citation>
    <scope>NUCLEOTIDE SEQUENCE</scope>
    <source>
        <strain evidence="2">CtnuR9</strain>
    </source>
</reference>
<accession>A0A8S5UFZ0</accession>
<protein>
    <submittedName>
        <fullName evidence="2">Head protein</fullName>
    </submittedName>
</protein>
<evidence type="ECO:0000313" key="2">
    <source>
        <dbReference type="EMBL" id="DAF93340.1"/>
    </source>
</evidence>
<dbReference type="InterPro" id="IPR003343">
    <property type="entry name" value="Big_2"/>
</dbReference>
<feature type="domain" description="BIG2" evidence="1">
    <location>
        <begin position="476"/>
        <end position="544"/>
    </location>
</feature>
<dbReference type="Pfam" id="PF02368">
    <property type="entry name" value="Big_2"/>
    <property type="match status" value="1"/>
</dbReference>
<sequence length="558" mass="61317">MPKSKLTNEEGRLTLTNAQILDTVRKYAPNDYQQRIPATTQGSVAETLRAMNHYSPSWDVFWNVFLARIGRVQINDRMNFTNPLAKLKRPTLRYGRTIQEVQANLIKARAYDGRAENVFGREGREPDIHQIFHSENRRDKYIINIPMEDVLRGSFIEGESISAFFNSLTAAPIASANNDEYLLMRTLLETFDNLWGFWNIQVPDLHNKTLTHEEEVQAGVKLIEAMRATYNKMKYFRTEYSPEGRNKGLATRSNRLIAIIDSDVEAALKVAVNAYAFNEDNQRLIADEVIVLDELPIPGCQALLLDEEWFQVADTLQITATAPMNPDNLSYNTFMHVWQVLSYSLFLGSVMFSTRPDSEIAAVPATYTGVTLTDADGKTSKTIQPGESVQLVSKVEGTNGPNQAVMYEIKAFNGRGAGQTLPAEMYIDSNGVFHSGDCHDIDKVVVSATSVADGQYQAVYTFTIAGATYATAVAGAMVTVKVGANATSALTWTPPNATDKSYEAYSADDSIATVAEVSDDVLTVSGVSVGETTIILVAKGGNPADPNVTAKVTVTVQA</sequence>